<dbReference type="RefSeq" id="WP_253670404.1">
    <property type="nucleotide sequence ID" value="NZ_JAMTCP010000017.1"/>
</dbReference>
<evidence type="ECO:0000313" key="9">
    <source>
        <dbReference type="Proteomes" id="UP001205311"/>
    </source>
</evidence>
<comment type="caution">
    <text evidence="8">The sequence shown here is derived from an EMBL/GenBank/DDBJ whole genome shotgun (WGS) entry which is preliminary data.</text>
</comment>
<feature type="domain" description="ABC transporter" evidence="6">
    <location>
        <begin position="5"/>
        <end position="241"/>
    </location>
</feature>
<dbReference type="SUPFAM" id="SSF50331">
    <property type="entry name" value="MOP-like"/>
    <property type="match status" value="1"/>
</dbReference>
<accession>A0ABT1HVH1</accession>
<dbReference type="Proteomes" id="UP001205311">
    <property type="component" value="Unassembled WGS sequence"/>
</dbReference>
<dbReference type="PROSITE" id="PS50893">
    <property type="entry name" value="ABC_TRANSPORTER_2"/>
    <property type="match status" value="1"/>
</dbReference>
<dbReference type="InterPro" id="IPR003439">
    <property type="entry name" value="ABC_transporter-like_ATP-bd"/>
</dbReference>
<protein>
    <submittedName>
        <fullName evidence="8">Molybdate transport system ATP-binding protein</fullName>
    </submittedName>
</protein>
<dbReference type="EMBL" id="JAMTCP010000017">
    <property type="protein sequence ID" value="MCP2259513.1"/>
    <property type="molecule type" value="Genomic_DNA"/>
</dbReference>
<organism evidence="8 9">
    <name type="scientific">Streptoalloteichus tenebrarius (strain ATCC 17920 / DSM 40477 / JCM 4838 / CBS 697.72 / NBRC 16177 / NCIMB 11028 / NRRL B-12390 / A12253. 1 / ISP 5477)</name>
    <name type="common">Streptomyces tenebrarius</name>
    <dbReference type="NCBI Taxonomy" id="1933"/>
    <lineage>
        <taxon>Bacteria</taxon>
        <taxon>Bacillati</taxon>
        <taxon>Actinomycetota</taxon>
        <taxon>Actinomycetes</taxon>
        <taxon>Pseudonocardiales</taxon>
        <taxon>Pseudonocardiaceae</taxon>
        <taxon>Streptoalloteichus</taxon>
    </lineage>
</organism>
<dbReference type="InterPro" id="IPR005116">
    <property type="entry name" value="Transp-assoc_OB_typ1"/>
</dbReference>
<dbReference type="Pfam" id="PF03459">
    <property type="entry name" value="TOBE"/>
    <property type="match status" value="1"/>
</dbReference>
<dbReference type="Gene3D" id="3.40.50.300">
    <property type="entry name" value="P-loop containing nucleotide triphosphate hydrolases"/>
    <property type="match status" value="1"/>
</dbReference>
<evidence type="ECO:0000256" key="3">
    <source>
        <dbReference type="ARBA" id="ARBA00022741"/>
    </source>
</evidence>
<dbReference type="SMART" id="SM00382">
    <property type="entry name" value="AAA"/>
    <property type="match status" value="1"/>
</dbReference>
<dbReference type="InterPro" id="IPR027417">
    <property type="entry name" value="P-loop_NTPase"/>
</dbReference>
<dbReference type="SUPFAM" id="SSF52540">
    <property type="entry name" value="P-loop containing nucleoside triphosphate hydrolases"/>
    <property type="match status" value="1"/>
</dbReference>
<evidence type="ECO:0000256" key="2">
    <source>
        <dbReference type="ARBA" id="ARBA00022505"/>
    </source>
</evidence>
<evidence type="ECO:0000259" key="7">
    <source>
        <dbReference type="PROSITE" id="PS51866"/>
    </source>
</evidence>
<evidence type="ECO:0000256" key="1">
    <source>
        <dbReference type="ARBA" id="ARBA00022448"/>
    </source>
</evidence>
<gene>
    <name evidence="8" type="ORF">LX15_003218</name>
</gene>
<evidence type="ECO:0000259" key="6">
    <source>
        <dbReference type="PROSITE" id="PS50893"/>
    </source>
</evidence>
<dbReference type="PROSITE" id="PS51866">
    <property type="entry name" value="MOP"/>
    <property type="match status" value="1"/>
</dbReference>
<dbReference type="PANTHER" id="PTHR42781:SF4">
    <property type="entry name" value="SPERMIDINE_PUTRESCINE IMPORT ATP-BINDING PROTEIN POTA"/>
    <property type="match status" value="1"/>
</dbReference>
<evidence type="ECO:0000256" key="4">
    <source>
        <dbReference type="ARBA" id="ARBA00022840"/>
    </source>
</evidence>
<feature type="domain" description="Mop" evidence="7">
    <location>
        <begin position="294"/>
        <end position="365"/>
    </location>
</feature>
<dbReference type="PROSITE" id="PS00211">
    <property type="entry name" value="ABC_TRANSPORTER_1"/>
    <property type="match status" value="1"/>
</dbReference>
<sequence>MTPRSSALDVDVELGRPGFALSVALRVEPGEVLAVLGPNGSGKSTLLGVLAGLLRPDRGRVVLGGRTLTDAGRGAHVPPHRRGVGLLAQQPLLFPHLTAEANVAFGPRARGVPRRAAREIARRWLSEVDVLELADRRPAELSGGQAQRVAVARALAAEPDLVLLDEPFAALDVDAAPALRAVLGRVLRAGGRTALVVTHDPLDALVLSDRLVVLDAGVVVEAGPTRQVLARPRTAFTARIAGLELVAGVAAPTGLRAPDGAVLAGHREPGLVDGVPAVAVFPPRAVAVHRERPNGSPRNVFPVVLAGLEPRADVVRLRAAAAPGGPGWAEGLSADVTPAAVADLGLEPGLPVWFAVKATEVTLCPAPGETVSAR</sequence>
<keyword evidence="4 8" id="KW-0067">ATP-binding</keyword>
<dbReference type="Gene3D" id="2.40.50.100">
    <property type="match status" value="1"/>
</dbReference>
<dbReference type="InterPro" id="IPR004606">
    <property type="entry name" value="Mop_domain"/>
</dbReference>
<proteinExistence type="predicted"/>
<name>A0ABT1HVH1_STRSD</name>
<dbReference type="GO" id="GO:0005524">
    <property type="term" value="F:ATP binding"/>
    <property type="evidence" value="ECO:0007669"/>
    <property type="project" value="UniProtKB-KW"/>
</dbReference>
<evidence type="ECO:0000256" key="5">
    <source>
        <dbReference type="PROSITE-ProRule" id="PRU01213"/>
    </source>
</evidence>
<keyword evidence="9" id="KW-1185">Reference proteome</keyword>
<dbReference type="InterPro" id="IPR008995">
    <property type="entry name" value="Mo/tungstate-bd_C_term_dom"/>
</dbReference>
<dbReference type="Pfam" id="PF00005">
    <property type="entry name" value="ABC_tran"/>
    <property type="match status" value="1"/>
</dbReference>
<keyword evidence="2 5" id="KW-0500">Molybdenum</keyword>
<dbReference type="InterPro" id="IPR017871">
    <property type="entry name" value="ABC_transporter-like_CS"/>
</dbReference>
<evidence type="ECO:0000313" key="8">
    <source>
        <dbReference type="EMBL" id="MCP2259513.1"/>
    </source>
</evidence>
<dbReference type="InterPro" id="IPR003593">
    <property type="entry name" value="AAA+_ATPase"/>
</dbReference>
<keyword evidence="3" id="KW-0547">Nucleotide-binding</keyword>
<dbReference type="PANTHER" id="PTHR42781">
    <property type="entry name" value="SPERMIDINE/PUTRESCINE IMPORT ATP-BINDING PROTEIN POTA"/>
    <property type="match status" value="1"/>
</dbReference>
<reference evidence="8 9" key="1">
    <citation type="submission" date="2022-06" db="EMBL/GenBank/DDBJ databases">
        <title>Genomic Encyclopedia of Archaeal and Bacterial Type Strains, Phase II (KMG-II): from individual species to whole genera.</title>
        <authorList>
            <person name="Goeker M."/>
        </authorList>
    </citation>
    <scope>NUCLEOTIDE SEQUENCE [LARGE SCALE GENOMIC DNA]</scope>
    <source>
        <strain evidence="8 9">DSM 40477</strain>
    </source>
</reference>
<keyword evidence="1" id="KW-0813">Transport</keyword>
<dbReference type="InterPro" id="IPR050093">
    <property type="entry name" value="ABC_SmlMolc_Importer"/>
</dbReference>